<feature type="region of interest" description="Disordered" evidence="1">
    <location>
        <begin position="42"/>
        <end position="104"/>
    </location>
</feature>
<feature type="compositionally biased region" description="Basic and acidic residues" evidence="1">
    <location>
        <begin position="42"/>
        <end position="64"/>
    </location>
</feature>
<gene>
    <name evidence="2" type="ORF">M441DRAFT_55468</name>
</gene>
<accession>A0A2T3ZHZ4</accession>
<reference evidence="2 3" key="1">
    <citation type="submission" date="2016-07" db="EMBL/GenBank/DDBJ databases">
        <title>Multiple horizontal gene transfer events from other fungi enriched the ability of initially mycotrophic Trichoderma (Ascomycota) to feed on dead plant biomass.</title>
        <authorList>
            <consortium name="DOE Joint Genome Institute"/>
            <person name="Aerts A."/>
            <person name="Atanasova L."/>
            <person name="Chenthamara K."/>
            <person name="Zhang J."/>
            <person name="Grujic M."/>
            <person name="Henrissat B."/>
            <person name="Kuo A."/>
            <person name="Salamov A."/>
            <person name="Lipzen A."/>
            <person name="Labutti K."/>
            <person name="Barry K."/>
            <person name="Miao Y."/>
            <person name="Rahimi M.J."/>
            <person name="Shen Q."/>
            <person name="Grigoriev I.V."/>
            <person name="Kubicek C.P."/>
            <person name="Druzhinina I.S."/>
        </authorList>
    </citation>
    <scope>NUCLEOTIDE SEQUENCE [LARGE SCALE GENOMIC DNA]</scope>
    <source>
        <strain evidence="2 3">CBS 433.97</strain>
    </source>
</reference>
<keyword evidence="3" id="KW-1185">Reference proteome</keyword>
<dbReference type="EMBL" id="KZ679258">
    <property type="protein sequence ID" value="PTB44421.1"/>
    <property type="molecule type" value="Genomic_DNA"/>
</dbReference>
<dbReference type="Proteomes" id="UP000240493">
    <property type="component" value="Unassembled WGS sequence"/>
</dbReference>
<sequence length="104" mass="11816">MSNRSNNNHREYYIPIPLLRRFICWTSLQLQAILAAHLDRLDAQHDQRRGGERDERDERGQGDREEPDMEDIVMGGTSPDMEDVVMGGTSPDMEDIVMGGTSPD</sequence>
<dbReference type="AlphaFoldDB" id="A0A2T3ZHZ4"/>
<organism evidence="2 3">
    <name type="scientific">Trichoderma asperellum (strain ATCC 204424 / CBS 433.97 / NBRC 101777)</name>
    <dbReference type="NCBI Taxonomy" id="1042311"/>
    <lineage>
        <taxon>Eukaryota</taxon>
        <taxon>Fungi</taxon>
        <taxon>Dikarya</taxon>
        <taxon>Ascomycota</taxon>
        <taxon>Pezizomycotina</taxon>
        <taxon>Sordariomycetes</taxon>
        <taxon>Hypocreomycetidae</taxon>
        <taxon>Hypocreales</taxon>
        <taxon>Hypocreaceae</taxon>
        <taxon>Trichoderma</taxon>
    </lineage>
</organism>
<protein>
    <submittedName>
        <fullName evidence="2">Uncharacterized protein</fullName>
    </submittedName>
</protein>
<evidence type="ECO:0000313" key="3">
    <source>
        <dbReference type="Proteomes" id="UP000240493"/>
    </source>
</evidence>
<dbReference type="OrthoDB" id="10330269at2759"/>
<evidence type="ECO:0000313" key="2">
    <source>
        <dbReference type="EMBL" id="PTB44421.1"/>
    </source>
</evidence>
<evidence type="ECO:0000256" key="1">
    <source>
        <dbReference type="SAM" id="MobiDB-lite"/>
    </source>
</evidence>
<name>A0A2T3ZHZ4_TRIA4</name>
<proteinExistence type="predicted"/>